<reference evidence="1" key="1">
    <citation type="submission" date="2022-06" db="EMBL/GenBank/DDBJ databases">
        <title>Sequencing the genomes of 1000 actinobacteria strains.</title>
        <authorList>
            <person name="Klenk H.-P."/>
        </authorList>
    </citation>
    <scope>NUCLEOTIDE SEQUENCE</scope>
    <source>
        <strain evidence="1">DSM 46694</strain>
    </source>
</reference>
<proteinExistence type="predicted"/>
<dbReference type="AlphaFoldDB" id="A0A9X2GDY0"/>
<evidence type="ECO:0000313" key="2">
    <source>
        <dbReference type="Proteomes" id="UP001139648"/>
    </source>
</evidence>
<dbReference type="EMBL" id="JAMZEB010000002">
    <property type="protein sequence ID" value="MCP2357081.1"/>
    <property type="molecule type" value="Genomic_DNA"/>
</dbReference>
<dbReference type="Proteomes" id="UP001139648">
    <property type="component" value="Unassembled WGS sequence"/>
</dbReference>
<comment type="caution">
    <text evidence="1">The sequence shown here is derived from an EMBL/GenBank/DDBJ whole genome shotgun (WGS) entry which is preliminary data.</text>
</comment>
<gene>
    <name evidence="1" type="ORF">HD597_004101</name>
</gene>
<protein>
    <submittedName>
        <fullName evidence="1">Uncharacterized protein</fullName>
    </submittedName>
</protein>
<name>A0A9X2GDY0_9ACTN</name>
<organism evidence="1 2">
    <name type="scientific">Nonomuraea thailandensis</name>
    <dbReference type="NCBI Taxonomy" id="1188745"/>
    <lineage>
        <taxon>Bacteria</taxon>
        <taxon>Bacillati</taxon>
        <taxon>Actinomycetota</taxon>
        <taxon>Actinomycetes</taxon>
        <taxon>Streptosporangiales</taxon>
        <taxon>Streptosporangiaceae</taxon>
        <taxon>Nonomuraea</taxon>
    </lineage>
</organism>
<sequence length="217" mass="23965">MITVQGKDFKDVQDLVIEIATTRPDFVWRNAYVQGLHQLNANDAVLADYNDLVTRLEALASAAPANEVYDVSFELLELFTKPASAMERSAAKGFKSKVKTSSALEPRRVVLRNLAAELENANKIDGQILHFHALRRDDLRHVAVLNKINDITARIIQTVVFYWNDDQGGGAQIMAALGEVGFVHVLLEWVTGVINCNMNAGSKLRGACDKVECTLKA</sequence>
<dbReference type="RefSeq" id="WP_253744220.1">
    <property type="nucleotide sequence ID" value="NZ_BAABKA010000103.1"/>
</dbReference>
<evidence type="ECO:0000313" key="1">
    <source>
        <dbReference type="EMBL" id="MCP2357081.1"/>
    </source>
</evidence>
<accession>A0A9X2GDY0</accession>
<keyword evidence="2" id="KW-1185">Reference proteome</keyword>